<feature type="transmembrane region" description="Helical" evidence="2">
    <location>
        <begin position="61"/>
        <end position="80"/>
    </location>
</feature>
<dbReference type="GO" id="GO:0005783">
    <property type="term" value="C:endoplasmic reticulum"/>
    <property type="evidence" value="ECO:0007669"/>
    <property type="project" value="TreeGrafter"/>
</dbReference>
<name>A0A166XB23_9AGAM</name>
<feature type="region of interest" description="Disordered" evidence="1">
    <location>
        <begin position="239"/>
        <end position="271"/>
    </location>
</feature>
<organism evidence="4 5">
    <name type="scientific">Athelia psychrophila</name>
    <dbReference type="NCBI Taxonomy" id="1759441"/>
    <lineage>
        <taxon>Eukaryota</taxon>
        <taxon>Fungi</taxon>
        <taxon>Dikarya</taxon>
        <taxon>Basidiomycota</taxon>
        <taxon>Agaricomycotina</taxon>
        <taxon>Agaricomycetes</taxon>
        <taxon>Agaricomycetidae</taxon>
        <taxon>Atheliales</taxon>
        <taxon>Atheliaceae</taxon>
        <taxon>Athelia</taxon>
    </lineage>
</organism>
<keyword evidence="5" id="KW-1185">Reference proteome</keyword>
<evidence type="ECO:0000313" key="5">
    <source>
        <dbReference type="Proteomes" id="UP000076532"/>
    </source>
</evidence>
<keyword evidence="2" id="KW-1133">Transmembrane helix</keyword>
<dbReference type="GO" id="GO:0032933">
    <property type="term" value="P:SREBP signaling pathway"/>
    <property type="evidence" value="ECO:0007669"/>
    <property type="project" value="InterPro"/>
</dbReference>
<feature type="region of interest" description="Disordered" evidence="1">
    <location>
        <begin position="156"/>
        <end position="183"/>
    </location>
</feature>
<feature type="compositionally biased region" description="Low complexity" evidence="1">
    <location>
        <begin position="158"/>
        <end position="175"/>
    </location>
</feature>
<dbReference type="EMBL" id="KV417480">
    <property type="protein sequence ID" value="KZP34602.1"/>
    <property type="molecule type" value="Genomic_DNA"/>
</dbReference>
<sequence>MHRRQHEHAQRQHIIYSLDSLLLQLHSLSCFLSPSLLVLIIRLVSQFICSKPRDVDPSRSLLFWYGAVVFLSFAPFWTHVTDGSADGRSIFLDFVGQANAPSKLHVVLLDAFILFLQLVHITIAYESSLIPKTSPEADREIHVPVYSSLPTPLPSPFPESFSTPPTPPLRSSSSPAKTTSPHESPYIIDLRLSHILERLRNPVPDAALEDDGESLPFPNTTSSWPVPNGIRVLLRARAEVRRRQAQQSQRQAQSDGEAPQRVPGGMDTDGT</sequence>
<evidence type="ECO:0000256" key="1">
    <source>
        <dbReference type="SAM" id="MobiDB-lite"/>
    </source>
</evidence>
<evidence type="ECO:0000259" key="3">
    <source>
        <dbReference type="Pfam" id="PF08508"/>
    </source>
</evidence>
<dbReference type="AlphaFoldDB" id="A0A166XB23"/>
<reference evidence="4 5" key="1">
    <citation type="journal article" date="2016" name="Mol. Biol. Evol.">
        <title>Comparative Genomics of Early-Diverging Mushroom-Forming Fungi Provides Insights into the Origins of Lignocellulose Decay Capabilities.</title>
        <authorList>
            <person name="Nagy L.G."/>
            <person name="Riley R."/>
            <person name="Tritt A."/>
            <person name="Adam C."/>
            <person name="Daum C."/>
            <person name="Floudas D."/>
            <person name="Sun H."/>
            <person name="Yadav J.S."/>
            <person name="Pangilinan J."/>
            <person name="Larsson K.H."/>
            <person name="Matsuura K."/>
            <person name="Barry K."/>
            <person name="Labutti K."/>
            <person name="Kuo R."/>
            <person name="Ohm R.A."/>
            <person name="Bhattacharya S.S."/>
            <person name="Shirouzu T."/>
            <person name="Yoshinaga Y."/>
            <person name="Martin F.M."/>
            <person name="Grigoriev I.V."/>
            <person name="Hibbett D.S."/>
        </authorList>
    </citation>
    <scope>NUCLEOTIDE SEQUENCE [LARGE SCALE GENOMIC DNA]</scope>
    <source>
        <strain evidence="4 5">CBS 109695</strain>
    </source>
</reference>
<dbReference type="PANTHER" id="PTHR39405">
    <property type="entry name" value="DSC E3 UBIQUITIN LIGASE COMPLEX SUBUNIT 4"/>
    <property type="match status" value="1"/>
</dbReference>
<dbReference type="OrthoDB" id="5428737at2759"/>
<protein>
    <recommendedName>
        <fullName evidence="3">DUF1746 domain-containing protein</fullName>
    </recommendedName>
</protein>
<dbReference type="Proteomes" id="UP000076532">
    <property type="component" value="Unassembled WGS sequence"/>
</dbReference>
<dbReference type="GO" id="GO:0044695">
    <property type="term" value="C:Dsc E3 ubiquitin ligase complex"/>
    <property type="evidence" value="ECO:0007669"/>
    <property type="project" value="InterPro"/>
</dbReference>
<keyword evidence="2" id="KW-0812">Transmembrane</keyword>
<feature type="domain" description="DUF1746" evidence="3">
    <location>
        <begin position="18"/>
        <end position="119"/>
    </location>
</feature>
<accession>A0A166XB23</accession>
<evidence type="ECO:0000313" key="4">
    <source>
        <dbReference type="EMBL" id="KZP34602.1"/>
    </source>
</evidence>
<dbReference type="InterPro" id="IPR013715">
    <property type="entry name" value="DUF1746"/>
</dbReference>
<keyword evidence="2" id="KW-0472">Membrane</keyword>
<gene>
    <name evidence="4" type="ORF">FIBSPDRAFT_846693</name>
</gene>
<evidence type="ECO:0000256" key="2">
    <source>
        <dbReference type="SAM" id="Phobius"/>
    </source>
</evidence>
<dbReference type="InterPro" id="IPR038967">
    <property type="entry name" value="Dsc4-like"/>
</dbReference>
<dbReference type="PANTHER" id="PTHR39405:SF1">
    <property type="entry name" value="DSC E3 UBIQUITIN LIGASE COMPLEX SUBUNIT 4"/>
    <property type="match status" value="1"/>
</dbReference>
<feature type="compositionally biased region" description="Low complexity" evidence="1">
    <location>
        <begin position="245"/>
        <end position="254"/>
    </location>
</feature>
<feature type="transmembrane region" description="Helical" evidence="2">
    <location>
        <begin position="21"/>
        <end position="41"/>
    </location>
</feature>
<proteinExistence type="predicted"/>
<dbReference type="Pfam" id="PF08508">
    <property type="entry name" value="DUF1746"/>
    <property type="match status" value="1"/>
</dbReference>